<evidence type="ECO:0000313" key="3">
    <source>
        <dbReference type="EMBL" id="GAO42258.1"/>
    </source>
</evidence>
<evidence type="ECO:0000256" key="1">
    <source>
        <dbReference type="SAM" id="SignalP"/>
    </source>
</evidence>
<dbReference type="PANTHER" id="PTHR32060">
    <property type="entry name" value="TAIL-SPECIFIC PROTEASE"/>
    <property type="match status" value="1"/>
</dbReference>
<accession>A0A0E9MXM1</accession>
<dbReference type="SMART" id="SM00245">
    <property type="entry name" value="TSPc"/>
    <property type="match status" value="1"/>
</dbReference>
<dbReference type="InterPro" id="IPR005151">
    <property type="entry name" value="Tail-specific_protease"/>
</dbReference>
<dbReference type="GO" id="GO:0008236">
    <property type="term" value="F:serine-type peptidase activity"/>
    <property type="evidence" value="ECO:0007669"/>
    <property type="project" value="InterPro"/>
</dbReference>
<dbReference type="AlphaFoldDB" id="A0A0E9MXM1"/>
<proteinExistence type="predicted"/>
<dbReference type="OrthoDB" id="5480566at2"/>
<feature type="domain" description="Tail specific protease" evidence="2">
    <location>
        <begin position="241"/>
        <end position="478"/>
    </location>
</feature>
<evidence type="ECO:0000313" key="4">
    <source>
        <dbReference type="Proteomes" id="UP000033121"/>
    </source>
</evidence>
<dbReference type="Pfam" id="PF03572">
    <property type="entry name" value="Peptidase_S41"/>
    <property type="match status" value="1"/>
</dbReference>
<dbReference type="GO" id="GO:0004175">
    <property type="term" value="F:endopeptidase activity"/>
    <property type="evidence" value="ECO:0007669"/>
    <property type="project" value="TreeGrafter"/>
</dbReference>
<dbReference type="EMBL" id="BBWV01000001">
    <property type="protein sequence ID" value="GAO42258.1"/>
    <property type="molecule type" value="Genomic_DNA"/>
</dbReference>
<keyword evidence="4" id="KW-1185">Reference proteome</keyword>
<gene>
    <name evidence="3" type="ORF">FPE01S_01_12710</name>
</gene>
<dbReference type="PROSITE" id="PS51257">
    <property type="entry name" value="PROKAR_LIPOPROTEIN"/>
    <property type="match status" value="1"/>
</dbReference>
<sequence length="507" mass="58678">MLLLRTVNRPFMWLLLLVLFVCSCASNRTAFDPARKYAPAELQRDYTLFRNILEESHPSVTWYTSPDSMAWYFDWGYRQLADSLNERQFRAILTYVISKIRCGHTSTRFSKKYLHYLDTANLNYFPLSIKILENDTVLLSNNLQRANQVLPRGTMLTSLNGIPINNFTDSLSKFIPNDGYNASYLRQALSNRGAFGAWIRLVEGFQPAYTLGYLDSTQQEKLLAFRLMEPPKKDSTKRNVIPQIKEKLKRRERKEERLFAARSIQIDTGLSTAYMTVNTFNNGNQLHPFFRNSFHELNKLNIRHLVIDIRGNGGGNVNHSTFLTRLLIDQKFKLADSLYAVSRKSKYGKYIQYRSFSGLFLSIITHRDKNGRYHFGYYERHKFKPRRKDHFDGNVYVLMGPNSFSAAVLFAQAMKGQSNVMLIGEETGGAAYGNTAWFIPNVTLPETGVRFRLPKFRLVIDKNRPKDGRGVLPDLEVRTTRDMFITNRDGKVELVRELIEKHQPKTP</sequence>
<protein>
    <submittedName>
        <fullName evidence="3">Peptidase S41 family protein</fullName>
    </submittedName>
</protein>
<evidence type="ECO:0000259" key="2">
    <source>
        <dbReference type="SMART" id="SM00245"/>
    </source>
</evidence>
<dbReference type="GO" id="GO:0007165">
    <property type="term" value="P:signal transduction"/>
    <property type="evidence" value="ECO:0007669"/>
    <property type="project" value="TreeGrafter"/>
</dbReference>
<dbReference type="GO" id="GO:0030288">
    <property type="term" value="C:outer membrane-bounded periplasmic space"/>
    <property type="evidence" value="ECO:0007669"/>
    <property type="project" value="TreeGrafter"/>
</dbReference>
<feature type="signal peptide" evidence="1">
    <location>
        <begin position="1"/>
        <end position="30"/>
    </location>
</feature>
<dbReference type="GO" id="GO:0006508">
    <property type="term" value="P:proteolysis"/>
    <property type="evidence" value="ECO:0007669"/>
    <property type="project" value="InterPro"/>
</dbReference>
<dbReference type="Proteomes" id="UP000033121">
    <property type="component" value="Unassembled WGS sequence"/>
</dbReference>
<dbReference type="InterPro" id="IPR029045">
    <property type="entry name" value="ClpP/crotonase-like_dom_sf"/>
</dbReference>
<organism evidence="3 4">
    <name type="scientific">Flavihumibacter petaseus NBRC 106054</name>
    <dbReference type="NCBI Taxonomy" id="1220578"/>
    <lineage>
        <taxon>Bacteria</taxon>
        <taxon>Pseudomonadati</taxon>
        <taxon>Bacteroidota</taxon>
        <taxon>Chitinophagia</taxon>
        <taxon>Chitinophagales</taxon>
        <taxon>Chitinophagaceae</taxon>
        <taxon>Flavihumibacter</taxon>
    </lineage>
</organism>
<name>A0A0E9MXM1_9BACT</name>
<reference evidence="3 4" key="1">
    <citation type="submission" date="2015-04" db="EMBL/GenBank/DDBJ databases">
        <title>Whole genome shotgun sequence of Flavihumibacter petaseus NBRC 106054.</title>
        <authorList>
            <person name="Miyazawa S."/>
            <person name="Hosoyama A."/>
            <person name="Hashimoto M."/>
            <person name="Noguchi M."/>
            <person name="Tsuchikane K."/>
            <person name="Ohji S."/>
            <person name="Yamazoe A."/>
            <person name="Ichikawa N."/>
            <person name="Kimura A."/>
            <person name="Fujita N."/>
        </authorList>
    </citation>
    <scope>NUCLEOTIDE SEQUENCE [LARGE SCALE GENOMIC DNA]</scope>
    <source>
        <strain evidence="3 4">NBRC 106054</strain>
    </source>
</reference>
<dbReference type="Gene3D" id="3.90.226.10">
    <property type="entry name" value="2-enoyl-CoA Hydratase, Chain A, domain 1"/>
    <property type="match status" value="1"/>
</dbReference>
<dbReference type="STRING" id="1220578.FPE01S_01_12710"/>
<dbReference type="RefSeq" id="WP_052955553.1">
    <property type="nucleotide sequence ID" value="NZ_BBWV01000001.1"/>
</dbReference>
<comment type="caution">
    <text evidence="3">The sequence shown here is derived from an EMBL/GenBank/DDBJ whole genome shotgun (WGS) entry which is preliminary data.</text>
</comment>
<dbReference type="CDD" id="cd06567">
    <property type="entry name" value="Peptidase_S41"/>
    <property type="match status" value="1"/>
</dbReference>
<keyword evidence="1" id="KW-0732">Signal</keyword>
<dbReference type="PANTHER" id="PTHR32060:SF30">
    <property type="entry name" value="CARBOXY-TERMINAL PROCESSING PROTEASE CTPA"/>
    <property type="match status" value="1"/>
</dbReference>
<feature type="chain" id="PRO_5002430221" evidence="1">
    <location>
        <begin position="31"/>
        <end position="507"/>
    </location>
</feature>
<dbReference type="SUPFAM" id="SSF52096">
    <property type="entry name" value="ClpP/crotonase"/>
    <property type="match status" value="1"/>
</dbReference>